<accession>A0A845AT88</accession>
<dbReference type="RefSeq" id="WP_160779141.1">
    <property type="nucleotide sequence ID" value="NZ_BAAAZF010000001.1"/>
</dbReference>
<evidence type="ECO:0000313" key="5">
    <source>
        <dbReference type="Proteomes" id="UP000446786"/>
    </source>
</evidence>
<dbReference type="InterPro" id="IPR025645">
    <property type="entry name" value="DUF4349"/>
</dbReference>
<name>A0A845AT88_9SPHN</name>
<evidence type="ECO:0000256" key="2">
    <source>
        <dbReference type="SAM" id="SignalP"/>
    </source>
</evidence>
<keyword evidence="2" id="KW-0732">Signal</keyword>
<reference evidence="4 5" key="1">
    <citation type="submission" date="2019-12" db="EMBL/GenBank/DDBJ databases">
        <title>Genomic-based taxomic classification of the family Erythrobacteraceae.</title>
        <authorList>
            <person name="Xu L."/>
        </authorList>
    </citation>
    <scope>NUCLEOTIDE SEQUENCE [LARGE SCALE GENOMIC DNA]</scope>
    <source>
        <strain evidence="4 5">JCM 16677</strain>
    </source>
</reference>
<dbReference type="PROSITE" id="PS51257">
    <property type="entry name" value="PROKAR_LIPOPROTEIN"/>
    <property type="match status" value="1"/>
</dbReference>
<feature type="chain" id="PRO_5032647734" evidence="2">
    <location>
        <begin position="24"/>
        <end position="317"/>
    </location>
</feature>
<comment type="caution">
    <text evidence="4">The sequence shown here is derived from an EMBL/GenBank/DDBJ whole genome shotgun (WGS) entry which is preliminary data.</text>
</comment>
<keyword evidence="1" id="KW-0812">Transmembrane</keyword>
<dbReference type="AlphaFoldDB" id="A0A845AT88"/>
<feature type="signal peptide" evidence="2">
    <location>
        <begin position="1"/>
        <end position="23"/>
    </location>
</feature>
<dbReference type="EMBL" id="WTYE01000001">
    <property type="protein sequence ID" value="MXP31726.1"/>
    <property type="molecule type" value="Genomic_DNA"/>
</dbReference>
<keyword evidence="1" id="KW-1133">Transmembrane helix</keyword>
<keyword evidence="5" id="KW-1185">Reference proteome</keyword>
<feature type="domain" description="DUF4349" evidence="3">
    <location>
        <begin position="76"/>
        <end position="291"/>
    </location>
</feature>
<evidence type="ECO:0000259" key="3">
    <source>
        <dbReference type="Pfam" id="PF14257"/>
    </source>
</evidence>
<organism evidence="4 5">
    <name type="scientific">Parerythrobacter jejuensis</name>
    <dbReference type="NCBI Taxonomy" id="795812"/>
    <lineage>
        <taxon>Bacteria</taxon>
        <taxon>Pseudomonadati</taxon>
        <taxon>Pseudomonadota</taxon>
        <taxon>Alphaproteobacteria</taxon>
        <taxon>Sphingomonadales</taxon>
        <taxon>Erythrobacteraceae</taxon>
        <taxon>Parerythrobacter</taxon>
    </lineage>
</organism>
<evidence type="ECO:0000256" key="1">
    <source>
        <dbReference type="SAM" id="Phobius"/>
    </source>
</evidence>
<dbReference type="Pfam" id="PF14257">
    <property type="entry name" value="DUF4349"/>
    <property type="match status" value="1"/>
</dbReference>
<evidence type="ECO:0000313" key="4">
    <source>
        <dbReference type="EMBL" id="MXP31726.1"/>
    </source>
</evidence>
<dbReference type="Proteomes" id="UP000446786">
    <property type="component" value="Unassembled WGS sequence"/>
</dbReference>
<dbReference type="OrthoDB" id="7448632at2"/>
<proteinExistence type="predicted"/>
<sequence length="317" mass="33861">MMRKKMIALLASVSLVAACSQGAEQTSYEAIEADSAMAEAPAVERAVAVDIAEESGEATTSSVPSSSIPVSAPQIAYVYDYGYRVAPDQISTLAQRHVDLCEKKGPQTCRVISLQQSGSEGSYAYGKLELAVAAGVARDFGKELSAAAESVDGEQVNVAISGEDLSKRIVDTEARLRARSLLRDRLMEVLRSRRGTVAELVEAERGVAQVNEEIDQARSWLTEMRGRVAFSRVSIDYNSSARTGGSFSRPIVEAFQSMGSIMGATIGFLIYLVAGGIPVILALLGLRWLWRRSGMTLFGRKSGQAAGAEAKPAAEES</sequence>
<keyword evidence="1" id="KW-0472">Membrane</keyword>
<gene>
    <name evidence="4" type="ORF">GRI94_07810</name>
</gene>
<feature type="transmembrane region" description="Helical" evidence="1">
    <location>
        <begin position="268"/>
        <end position="290"/>
    </location>
</feature>
<protein>
    <submittedName>
        <fullName evidence="4">DUF4349 domain-containing protein</fullName>
    </submittedName>
</protein>